<comment type="catalytic activity">
    <reaction evidence="1">
        <text>ATP + protein L-histidine = ADP + protein N-phospho-L-histidine.</text>
        <dbReference type="EC" id="2.7.13.3"/>
    </reaction>
</comment>
<protein>
    <recommendedName>
        <fullName evidence="3">histidine kinase</fullName>
        <ecNumber evidence="3">2.7.13.3</ecNumber>
    </recommendedName>
</protein>
<dbReference type="CDD" id="cd00082">
    <property type="entry name" value="HisKA"/>
    <property type="match status" value="1"/>
</dbReference>
<dbReference type="FunFam" id="1.10.287.130:FF:000004">
    <property type="entry name" value="Ethylene receptor 1"/>
    <property type="match status" value="1"/>
</dbReference>
<dbReference type="FunFam" id="3.30.565.10:FF:000010">
    <property type="entry name" value="Sensor histidine kinase RcsC"/>
    <property type="match status" value="1"/>
</dbReference>
<dbReference type="GO" id="GO:0005524">
    <property type="term" value="F:ATP binding"/>
    <property type="evidence" value="ECO:0007669"/>
    <property type="project" value="UniProtKB-KW"/>
</dbReference>
<dbReference type="Pfam" id="PF02518">
    <property type="entry name" value="HATPase_c"/>
    <property type="match status" value="1"/>
</dbReference>
<proteinExistence type="predicted"/>
<feature type="domain" description="Response regulatory" evidence="17">
    <location>
        <begin position="7"/>
        <end position="123"/>
    </location>
</feature>
<evidence type="ECO:0000256" key="4">
    <source>
        <dbReference type="ARBA" id="ARBA00022553"/>
    </source>
</evidence>
<evidence type="ECO:0000256" key="9">
    <source>
        <dbReference type="ARBA" id="ARBA00022840"/>
    </source>
</evidence>
<dbReference type="InterPro" id="IPR036097">
    <property type="entry name" value="HisK_dim/P_sf"/>
</dbReference>
<evidence type="ECO:0000256" key="11">
    <source>
        <dbReference type="ARBA" id="ARBA00023012"/>
    </source>
</evidence>
<reference evidence="18 19" key="1">
    <citation type="submission" date="2017-03" db="EMBL/GenBank/DDBJ databases">
        <title>Complete genome sequence of Candidatus 'Thiodictyon syntrophicum' sp. nov. strain Cad16T, a photolithoautotroph purple sulfur bacterium isolated from an alpine meromictic lake.</title>
        <authorList>
            <person name="Luedin S.M."/>
            <person name="Pothier J.F."/>
            <person name="Danza F."/>
            <person name="Storelli N."/>
            <person name="Wittwer M."/>
            <person name="Tonolla M."/>
        </authorList>
    </citation>
    <scope>NUCLEOTIDE SEQUENCE [LARGE SCALE GENOMIC DNA]</scope>
    <source>
        <strain evidence="18 19">Cad16T</strain>
    </source>
</reference>
<evidence type="ECO:0000256" key="15">
    <source>
        <dbReference type="SAM" id="MobiDB-lite"/>
    </source>
</evidence>
<keyword evidence="6" id="KW-0812">Transmembrane</keyword>
<organism evidence="18 19">
    <name type="scientific">Candidatus Thiodictyon syntrophicum</name>
    <dbReference type="NCBI Taxonomy" id="1166950"/>
    <lineage>
        <taxon>Bacteria</taxon>
        <taxon>Pseudomonadati</taxon>
        <taxon>Pseudomonadota</taxon>
        <taxon>Gammaproteobacteria</taxon>
        <taxon>Chromatiales</taxon>
        <taxon>Chromatiaceae</taxon>
        <taxon>Thiodictyon</taxon>
    </lineage>
</organism>
<dbReference type="KEGG" id="tsy:THSYN_14760"/>
<evidence type="ECO:0000256" key="8">
    <source>
        <dbReference type="ARBA" id="ARBA00022777"/>
    </source>
</evidence>
<evidence type="ECO:0000313" key="19">
    <source>
        <dbReference type="Proteomes" id="UP000232638"/>
    </source>
</evidence>
<dbReference type="Pfam" id="PF00072">
    <property type="entry name" value="Response_reg"/>
    <property type="match status" value="1"/>
</dbReference>
<evidence type="ECO:0000256" key="12">
    <source>
        <dbReference type="ARBA" id="ARBA00023136"/>
    </source>
</evidence>
<keyword evidence="9" id="KW-0067">ATP-binding</keyword>
<dbReference type="PRINTS" id="PR00344">
    <property type="entry name" value="BCTRLSENSOR"/>
</dbReference>
<evidence type="ECO:0000256" key="14">
    <source>
        <dbReference type="SAM" id="Coils"/>
    </source>
</evidence>
<dbReference type="Gene3D" id="1.10.287.130">
    <property type="match status" value="1"/>
</dbReference>
<keyword evidence="7" id="KW-0547">Nucleotide-binding</keyword>
<name>A0A2K8U937_9GAMM</name>
<evidence type="ECO:0000259" key="16">
    <source>
        <dbReference type="PROSITE" id="PS50109"/>
    </source>
</evidence>
<keyword evidence="12" id="KW-0472">Membrane</keyword>
<dbReference type="PROSITE" id="PS50109">
    <property type="entry name" value="HIS_KIN"/>
    <property type="match status" value="1"/>
</dbReference>
<dbReference type="InterPro" id="IPR036890">
    <property type="entry name" value="HATPase_C_sf"/>
</dbReference>
<dbReference type="RefSeq" id="WP_100919832.1">
    <property type="nucleotide sequence ID" value="NZ_CP020370.1"/>
</dbReference>
<dbReference type="PANTHER" id="PTHR43047">
    <property type="entry name" value="TWO-COMPONENT HISTIDINE PROTEIN KINASE"/>
    <property type="match status" value="1"/>
</dbReference>
<dbReference type="SMART" id="SM00388">
    <property type="entry name" value="HisKA"/>
    <property type="match status" value="1"/>
</dbReference>
<feature type="coiled-coil region" evidence="14">
    <location>
        <begin position="118"/>
        <end position="163"/>
    </location>
</feature>
<feature type="domain" description="Histidine kinase" evidence="16">
    <location>
        <begin position="163"/>
        <end position="384"/>
    </location>
</feature>
<dbReference type="Proteomes" id="UP000232638">
    <property type="component" value="Chromosome"/>
</dbReference>
<dbReference type="GO" id="GO:0005886">
    <property type="term" value="C:plasma membrane"/>
    <property type="evidence" value="ECO:0007669"/>
    <property type="project" value="TreeGrafter"/>
</dbReference>
<dbReference type="AlphaFoldDB" id="A0A2K8U937"/>
<dbReference type="InterPro" id="IPR011006">
    <property type="entry name" value="CheY-like_superfamily"/>
</dbReference>
<dbReference type="SMART" id="SM00448">
    <property type="entry name" value="REC"/>
    <property type="match status" value="1"/>
</dbReference>
<dbReference type="InterPro" id="IPR004358">
    <property type="entry name" value="Sig_transdc_His_kin-like_C"/>
</dbReference>
<accession>A0A2K8U937</accession>
<evidence type="ECO:0000256" key="2">
    <source>
        <dbReference type="ARBA" id="ARBA00004370"/>
    </source>
</evidence>
<evidence type="ECO:0000256" key="10">
    <source>
        <dbReference type="ARBA" id="ARBA00022989"/>
    </source>
</evidence>
<keyword evidence="4 13" id="KW-0597">Phosphoprotein</keyword>
<dbReference type="PANTHER" id="PTHR43047:SF64">
    <property type="entry name" value="HISTIDINE KINASE CONTAINING CHEY-HOMOLOGOUS RECEIVER DOMAIN AND PAS DOMAIN-RELATED"/>
    <property type="match status" value="1"/>
</dbReference>
<evidence type="ECO:0000256" key="13">
    <source>
        <dbReference type="PROSITE-ProRule" id="PRU00169"/>
    </source>
</evidence>
<sequence>MNDDRPVVLIVDDEPLNLQVLADALQADYRIKVATKGPAALELARRDPYPDLILLDVMMPGMDGYAVCAALKREALTAAIPVIFITARTDPESEALALTGGAVDFIHKPVNPPVVRSRVRLHHELAQHRNRLEDLVQSRTLELAQARDAAESANRAKDAFLANISHEFRTPLNGITGMAYLLHKEVQGERGRGFLARIDESARRLLDLVNDVIDLSRLEAGSIEIAMQEFDLGQMLQQFVQDSGSLATAKGLTLVPEIAAGLPAVVAADPARLRQVLGQLLSNALKFSERGSVTLRVQPVATQGGQRWVRFEVQDQGIGITPEVQSGLFALFNQGDNSPARRYGGTGLGLALCLRLVAAMGGEIDLKSTPGQGTTIGFQVPMSVRPAPQTGALP</sequence>
<evidence type="ECO:0000259" key="17">
    <source>
        <dbReference type="PROSITE" id="PS50110"/>
    </source>
</evidence>
<dbReference type="CDD" id="cd16922">
    <property type="entry name" value="HATPase_EvgS-ArcB-TorS-like"/>
    <property type="match status" value="1"/>
</dbReference>
<dbReference type="Gene3D" id="3.30.565.10">
    <property type="entry name" value="Histidine kinase-like ATPase, C-terminal domain"/>
    <property type="match status" value="1"/>
</dbReference>
<keyword evidence="11" id="KW-0902">Two-component regulatory system</keyword>
<dbReference type="PROSITE" id="PS50110">
    <property type="entry name" value="RESPONSE_REGULATORY"/>
    <property type="match status" value="1"/>
</dbReference>
<evidence type="ECO:0000256" key="7">
    <source>
        <dbReference type="ARBA" id="ARBA00022741"/>
    </source>
</evidence>
<dbReference type="GO" id="GO:0009927">
    <property type="term" value="F:histidine phosphotransfer kinase activity"/>
    <property type="evidence" value="ECO:0007669"/>
    <property type="project" value="TreeGrafter"/>
</dbReference>
<evidence type="ECO:0000256" key="3">
    <source>
        <dbReference type="ARBA" id="ARBA00012438"/>
    </source>
</evidence>
<feature type="modified residue" description="4-aspartylphosphate" evidence="13">
    <location>
        <position position="56"/>
    </location>
</feature>
<keyword evidence="19" id="KW-1185">Reference proteome</keyword>
<dbReference type="EC" id="2.7.13.3" evidence="3"/>
<evidence type="ECO:0000256" key="6">
    <source>
        <dbReference type="ARBA" id="ARBA00022692"/>
    </source>
</evidence>
<dbReference type="InterPro" id="IPR001789">
    <property type="entry name" value="Sig_transdc_resp-reg_receiver"/>
</dbReference>
<dbReference type="SUPFAM" id="SSF55874">
    <property type="entry name" value="ATPase domain of HSP90 chaperone/DNA topoisomerase II/histidine kinase"/>
    <property type="match status" value="1"/>
</dbReference>
<keyword evidence="10" id="KW-1133">Transmembrane helix</keyword>
<dbReference type="SMART" id="SM00387">
    <property type="entry name" value="HATPase_c"/>
    <property type="match status" value="1"/>
</dbReference>
<dbReference type="SUPFAM" id="SSF47384">
    <property type="entry name" value="Homodimeric domain of signal transducing histidine kinase"/>
    <property type="match status" value="1"/>
</dbReference>
<comment type="subcellular location">
    <subcellularLocation>
        <location evidence="2">Membrane</location>
    </subcellularLocation>
</comment>
<evidence type="ECO:0000313" key="18">
    <source>
        <dbReference type="EMBL" id="AUB82083.1"/>
    </source>
</evidence>
<dbReference type="InterPro" id="IPR005467">
    <property type="entry name" value="His_kinase_dom"/>
</dbReference>
<dbReference type="Gene3D" id="3.40.50.2300">
    <property type="match status" value="1"/>
</dbReference>
<keyword evidence="14" id="KW-0175">Coiled coil</keyword>
<dbReference type="InterPro" id="IPR003661">
    <property type="entry name" value="HisK_dim/P_dom"/>
</dbReference>
<dbReference type="EMBL" id="CP020370">
    <property type="protein sequence ID" value="AUB82083.1"/>
    <property type="molecule type" value="Genomic_DNA"/>
</dbReference>
<evidence type="ECO:0000256" key="1">
    <source>
        <dbReference type="ARBA" id="ARBA00000085"/>
    </source>
</evidence>
<dbReference type="GO" id="GO:0000155">
    <property type="term" value="F:phosphorelay sensor kinase activity"/>
    <property type="evidence" value="ECO:0007669"/>
    <property type="project" value="InterPro"/>
</dbReference>
<keyword evidence="8" id="KW-0418">Kinase</keyword>
<feature type="region of interest" description="Disordered" evidence="15">
    <location>
        <begin position="375"/>
        <end position="394"/>
    </location>
</feature>
<dbReference type="SUPFAM" id="SSF52172">
    <property type="entry name" value="CheY-like"/>
    <property type="match status" value="1"/>
</dbReference>
<keyword evidence="5" id="KW-0808">Transferase</keyword>
<dbReference type="InterPro" id="IPR003594">
    <property type="entry name" value="HATPase_dom"/>
</dbReference>
<evidence type="ECO:0000256" key="5">
    <source>
        <dbReference type="ARBA" id="ARBA00022679"/>
    </source>
</evidence>
<gene>
    <name evidence="18" type="ORF">THSYN_14760</name>
</gene>
<dbReference type="Pfam" id="PF00512">
    <property type="entry name" value="HisKA"/>
    <property type="match status" value="1"/>
</dbReference>
<dbReference type="OrthoDB" id="5563233at2"/>